<dbReference type="GO" id="GO:0006633">
    <property type="term" value="P:fatty acid biosynthetic process"/>
    <property type="evidence" value="ECO:0007669"/>
    <property type="project" value="TreeGrafter"/>
</dbReference>
<dbReference type="Proteomes" id="UP000177372">
    <property type="component" value="Unassembled WGS sequence"/>
</dbReference>
<feature type="domain" description="MaoC-like" evidence="1">
    <location>
        <begin position="19"/>
        <end position="119"/>
    </location>
</feature>
<dbReference type="InterPro" id="IPR029069">
    <property type="entry name" value="HotDog_dom_sf"/>
</dbReference>
<dbReference type="InterPro" id="IPR002539">
    <property type="entry name" value="MaoC-like_dom"/>
</dbReference>
<sequence length="139" mass="15579">MKKGKTFDEIQVGDTASFTIEITEKMHREFENLSEDESPVHTDDVFAKKSGFDKKIGYAFLLTSFLSRLYGMYLPGGTSVCLKQETSFPNPYYVGDTISVEAEVIRKIASTRIAEIRTRMKRQNGKLVLSGLGAIKLLS</sequence>
<evidence type="ECO:0000313" key="3">
    <source>
        <dbReference type="Proteomes" id="UP000177372"/>
    </source>
</evidence>
<dbReference type="InterPro" id="IPR050965">
    <property type="entry name" value="UPF0336/Enoyl-CoA_hydratase"/>
</dbReference>
<evidence type="ECO:0000313" key="2">
    <source>
        <dbReference type="EMBL" id="OGG79569.1"/>
    </source>
</evidence>
<evidence type="ECO:0000259" key="1">
    <source>
        <dbReference type="Pfam" id="PF01575"/>
    </source>
</evidence>
<dbReference type="SUPFAM" id="SSF54637">
    <property type="entry name" value="Thioesterase/thiol ester dehydrase-isomerase"/>
    <property type="match status" value="1"/>
</dbReference>
<reference evidence="2 3" key="1">
    <citation type="journal article" date="2016" name="Nat. Commun.">
        <title>Thousands of microbial genomes shed light on interconnected biogeochemical processes in an aquifer system.</title>
        <authorList>
            <person name="Anantharaman K."/>
            <person name="Brown C.T."/>
            <person name="Hug L.A."/>
            <person name="Sharon I."/>
            <person name="Castelle C.J."/>
            <person name="Probst A.J."/>
            <person name="Thomas B.C."/>
            <person name="Singh A."/>
            <person name="Wilkins M.J."/>
            <person name="Karaoz U."/>
            <person name="Brodie E.L."/>
            <person name="Williams K.H."/>
            <person name="Hubbard S.S."/>
            <person name="Banfield J.F."/>
        </authorList>
    </citation>
    <scope>NUCLEOTIDE SEQUENCE [LARGE SCALE GENOMIC DNA]</scope>
</reference>
<accession>A0A1F6F152</accession>
<name>A0A1F6F152_9BACT</name>
<gene>
    <name evidence="2" type="ORF">A3A39_02400</name>
</gene>
<comment type="caution">
    <text evidence="2">The sequence shown here is derived from an EMBL/GenBank/DDBJ whole genome shotgun (WGS) entry which is preliminary data.</text>
</comment>
<dbReference type="Gene3D" id="3.10.129.10">
    <property type="entry name" value="Hotdog Thioesterase"/>
    <property type="match status" value="1"/>
</dbReference>
<dbReference type="STRING" id="1798512.A3A39_02400"/>
<dbReference type="CDD" id="cd03449">
    <property type="entry name" value="R_hydratase"/>
    <property type="match status" value="1"/>
</dbReference>
<dbReference type="Pfam" id="PF01575">
    <property type="entry name" value="MaoC_dehydratas"/>
    <property type="match status" value="1"/>
</dbReference>
<protein>
    <recommendedName>
        <fullName evidence="1">MaoC-like domain-containing protein</fullName>
    </recommendedName>
</protein>
<organism evidence="2 3">
    <name type="scientific">Candidatus Kaiserbacteria bacterium RIFCSPLOWO2_01_FULL_54_13</name>
    <dbReference type="NCBI Taxonomy" id="1798512"/>
    <lineage>
        <taxon>Bacteria</taxon>
        <taxon>Candidatus Kaiseribacteriota</taxon>
    </lineage>
</organism>
<dbReference type="AlphaFoldDB" id="A0A1F6F152"/>
<proteinExistence type="predicted"/>
<dbReference type="GO" id="GO:0019171">
    <property type="term" value="F:(3R)-hydroxyacyl-[acyl-carrier-protein] dehydratase activity"/>
    <property type="evidence" value="ECO:0007669"/>
    <property type="project" value="TreeGrafter"/>
</dbReference>
<dbReference type="PANTHER" id="PTHR43437">
    <property type="entry name" value="HYDROXYACYL-THIOESTER DEHYDRATASE TYPE 2, MITOCHONDRIAL-RELATED"/>
    <property type="match status" value="1"/>
</dbReference>
<dbReference type="PANTHER" id="PTHR43437:SF3">
    <property type="entry name" value="HYDROXYACYL-THIOESTER DEHYDRATASE TYPE 2, MITOCHONDRIAL"/>
    <property type="match status" value="1"/>
</dbReference>
<dbReference type="EMBL" id="MFLZ01000023">
    <property type="protein sequence ID" value="OGG79569.1"/>
    <property type="molecule type" value="Genomic_DNA"/>
</dbReference>